<dbReference type="Gene3D" id="3.40.50.1820">
    <property type="entry name" value="alpha/beta hydrolase"/>
    <property type="match status" value="1"/>
</dbReference>
<comment type="caution">
    <text evidence="3">The sequence shown here is derived from an EMBL/GenBank/DDBJ whole genome shotgun (WGS) entry which is preliminary data.</text>
</comment>
<keyword evidence="1 3" id="KW-0378">Hydrolase</keyword>
<protein>
    <submittedName>
        <fullName evidence="3">Alpha/beta fold hydrolase</fullName>
    </submittedName>
</protein>
<organism evidence="3 4">
    <name type="scientific">Kocuria coralli</name>
    <dbReference type="NCBI Taxonomy" id="1461025"/>
    <lineage>
        <taxon>Bacteria</taxon>
        <taxon>Bacillati</taxon>
        <taxon>Actinomycetota</taxon>
        <taxon>Actinomycetes</taxon>
        <taxon>Micrococcales</taxon>
        <taxon>Micrococcaceae</taxon>
        <taxon>Kocuria</taxon>
    </lineage>
</organism>
<gene>
    <name evidence="3" type="ORF">FCK90_12745</name>
</gene>
<dbReference type="EMBL" id="SZWF01000021">
    <property type="protein sequence ID" value="KAA9393368.1"/>
    <property type="molecule type" value="Genomic_DNA"/>
</dbReference>
<dbReference type="PRINTS" id="PR00111">
    <property type="entry name" value="ABHYDROLASE"/>
</dbReference>
<dbReference type="AlphaFoldDB" id="A0A5J5KVE6"/>
<dbReference type="InterPro" id="IPR029058">
    <property type="entry name" value="AB_hydrolase_fold"/>
</dbReference>
<dbReference type="InterPro" id="IPR000073">
    <property type="entry name" value="AB_hydrolase_1"/>
</dbReference>
<evidence type="ECO:0000313" key="3">
    <source>
        <dbReference type="EMBL" id="KAA9393368.1"/>
    </source>
</evidence>
<dbReference type="PANTHER" id="PTHR46118">
    <property type="entry name" value="PROTEIN ABHD11"/>
    <property type="match status" value="1"/>
</dbReference>
<dbReference type="SUPFAM" id="SSF53474">
    <property type="entry name" value="alpha/beta-Hydrolases"/>
    <property type="match status" value="1"/>
</dbReference>
<sequence length="266" mass="29616">MTSDTSDAPHGVKIQTVGNGPGNLVFLHGLMGRGKNFARFARELSGERRVLLVDLPNHGASAWTDSFDYKTMAAQVSAAIDAELGEQPYDLVGHSMGGKVAMTMALTDPELIQRLMVVDIAPAHSWESGGEFPHLLGSLKSVDLESVAHRTEVDEQLAGPIPHPTVRGFLMQNLRHHDGRFTWQPNLDLLYDNLDTIGGFPDFKTTFDRPVIWVAGSESRYIQDKDRPMMQKLFPQVRKVTVKGAGHWVHSQKPAEFTQLLRYFLD</sequence>
<evidence type="ECO:0000259" key="2">
    <source>
        <dbReference type="Pfam" id="PF12697"/>
    </source>
</evidence>
<dbReference type="PANTHER" id="PTHR46118:SF4">
    <property type="entry name" value="PROTEIN ABHD11"/>
    <property type="match status" value="1"/>
</dbReference>
<dbReference type="Proteomes" id="UP000325957">
    <property type="component" value="Unassembled WGS sequence"/>
</dbReference>
<dbReference type="RefSeq" id="WP_158034681.1">
    <property type="nucleotide sequence ID" value="NZ_ML708625.1"/>
</dbReference>
<feature type="domain" description="AB hydrolase-1" evidence="2">
    <location>
        <begin position="24"/>
        <end position="258"/>
    </location>
</feature>
<proteinExistence type="predicted"/>
<dbReference type="OrthoDB" id="63519at2"/>
<dbReference type="Pfam" id="PF12697">
    <property type="entry name" value="Abhydrolase_6"/>
    <property type="match status" value="1"/>
</dbReference>
<accession>A0A5J5KVE6</accession>
<evidence type="ECO:0000256" key="1">
    <source>
        <dbReference type="ARBA" id="ARBA00022801"/>
    </source>
</evidence>
<dbReference type="GO" id="GO:0052689">
    <property type="term" value="F:carboxylic ester hydrolase activity"/>
    <property type="evidence" value="ECO:0007669"/>
    <property type="project" value="TreeGrafter"/>
</dbReference>
<reference evidence="3 4" key="1">
    <citation type="submission" date="2019-05" db="EMBL/GenBank/DDBJ databases">
        <title>Kocuria coralli sp. nov., a novel actinobacterium isolated from coral reef seawater.</title>
        <authorList>
            <person name="Li J."/>
        </authorList>
    </citation>
    <scope>NUCLEOTIDE SEQUENCE [LARGE SCALE GENOMIC DNA]</scope>
    <source>
        <strain evidence="3 4">SCSIO 13007</strain>
    </source>
</reference>
<keyword evidence="4" id="KW-1185">Reference proteome</keyword>
<evidence type="ECO:0000313" key="4">
    <source>
        <dbReference type="Proteomes" id="UP000325957"/>
    </source>
</evidence>
<name>A0A5J5KVE6_9MICC</name>